<dbReference type="SUPFAM" id="SSF142433">
    <property type="entry name" value="CinA-like"/>
    <property type="match status" value="1"/>
</dbReference>
<dbReference type="EMBL" id="QRNO01000014">
    <property type="protein sequence ID" value="RHK51618.1"/>
    <property type="molecule type" value="Genomic_DNA"/>
</dbReference>
<dbReference type="InterPro" id="IPR036653">
    <property type="entry name" value="CinA-like_C"/>
</dbReference>
<dbReference type="Pfam" id="PF02464">
    <property type="entry name" value="CinA"/>
    <property type="match status" value="1"/>
</dbReference>
<evidence type="ECO:0000313" key="3">
    <source>
        <dbReference type="Proteomes" id="UP000286598"/>
    </source>
</evidence>
<dbReference type="Proteomes" id="UP000286598">
    <property type="component" value="Unassembled WGS sequence"/>
</dbReference>
<dbReference type="NCBIfam" id="TIGR00199">
    <property type="entry name" value="PncC_domain"/>
    <property type="match status" value="1"/>
</dbReference>
<evidence type="ECO:0000313" key="2">
    <source>
        <dbReference type="EMBL" id="RHK51618.1"/>
    </source>
</evidence>
<dbReference type="Gene3D" id="3.90.950.20">
    <property type="entry name" value="CinA-like"/>
    <property type="match status" value="1"/>
</dbReference>
<keyword evidence="3" id="KW-1185">Reference proteome</keyword>
<dbReference type="InterPro" id="IPR008136">
    <property type="entry name" value="CinA_C"/>
</dbReference>
<accession>A0A3R6IV76</accession>
<protein>
    <submittedName>
        <fullName evidence="2">CinA family protein</fullName>
    </submittedName>
</protein>
<gene>
    <name evidence="2" type="ORF">DW060_04345</name>
</gene>
<sequence>MEFEKKILSREIQQFLYGSGLTVGSAESCTGGRIAESIIAVPGASTYFKGGVISYTNEVKENLLGVDHSLLEEKTAVCEDVAKEMVKGAIKALNVDFAIASTGTAGPGGGTAAIPVGTIWLACGNADNIITMKLTEDYGRDINLAIATSKALQMFIDFLKDNMPKTEDNGVAPKIPVTE</sequence>
<feature type="domain" description="CinA C-terminal" evidence="1">
    <location>
        <begin position="8"/>
        <end position="158"/>
    </location>
</feature>
<comment type="caution">
    <text evidence="2">The sequence shown here is derived from an EMBL/GenBank/DDBJ whole genome shotgun (WGS) entry which is preliminary data.</text>
</comment>
<dbReference type="AlphaFoldDB" id="A0A3R6IV76"/>
<dbReference type="GeneID" id="78338244"/>
<organism evidence="2 3">
    <name type="scientific">Leyella stercorea</name>
    <dbReference type="NCBI Taxonomy" id="363265"/>
    <lineage>
        <taxon>Bacteria</taxon>
        <taxon>Pseudomonadati</taxon>
        <taxon>Bacteroidota</taxon>
        <taxon>Bacteroidia</taxon>
        <taxon>Bacteroidales</taxon>
        <taxon>Prevotellaceae</taxon>
        <taxon>Leyella</taxon>
    </lineage>
</organism>
<proteinExistence type="predicted"/>
<dbReference type="OrthoDB" id="9801454at2"/>
<dbReference type="RefSeq" id="WP_007903113.1">
    <property type="nucleotide sequence ID" value="NZ_DBFBWG010000005.1"/>
</dbReference>
<reference evidence="2 3" key="1">
    <citation type="submission" date="2018-08" db="EMBL/GenBank/DDBJ databases">
        <title>A genome reference for cultivated species of the human gut microbiota.</title>
        <authorList>
            <person name="Zou Y."/>
            <person name="Xue W."/>
            <person name="Luo G."/>
        </authorList>
    </citation>
    <scope>NUCLEOTIDE SEQUENCE [LARGE SCALE GENOMIC DNA]</scope>
    <source>
        <strain evidence="2 3">AF42-9</strain>
    </source>
</reference>
<name>A0A3R6IV76_9BACT</name>
<evidence type="ECO:0000259" key="1">
    <source>
        <dbReference type="Pfam" id="PF02464"/>
    </source>
</evidence>